<dbReference type="InterPro" id="IPR036047">
    <property type="entry name" value="F-box-like_dom_sf"/>
</dbReference>
<dbReference type="InterPro" id="IPR001810">
    <property type="entry name" value="F-box_dom"/>
</dbReference>
<sequence>MTRVLRSTTKKIQSKVDLSSKLSISKKAKTIKRTGKKAVEVKKKDNRQSNIWNINTLLSNIFAYTDHKDLVEFSTVCKKWNNITNPIIHKTIKLNRSWDILNQVHDKRLKNHSKIGADVIECISNNAKHAHLVKELNFDHSLKPQRAIEVFETFKFINKLTVESCEISQDQFIGMVSPLTQLQELTLCGLDIKRIIYKRLYKEAAQLPSSLNKLSLSVRLIDNPDLFIRTINSHRNLVEFRCSNSNYIFLEPFYKSYKNLLKFEYLNDQLQSPESLIKVFEQNQQLISLKLNLKFWSSELTSYISSQLINLEELSLTEYGYYYQDYTNIFLKFSQPTKIKKLNLEWLRMSNCSLDSILLNCPQLEELALNRINSCQQPNTEILINLCKSAKIKKLSIDFQNLKGPILETLLSSCYHLNELKWIPF</sequence>
<dbReference type="EMBL" id="KQ964637">
    <property type="protein sequence ID" value="KXN67430.1"/>
    <property type="molecule type" value="Genomic_DNA"/>
</dbReference>
<reference evidence="2 3" key="1">
    <citation type="journal article" date="2015" name="Genome Biol. Evol.">
        <title>Phylogenomic analyses indicate that early fungi evolved digesting cell walls of algal ancestors of land plants.</title>
        <authorList>
            <person name="Chang Y."/>
            <person name="Wang S."/>
            <person name="Sekimoto S."/>
            <person name="Aerts A.L."/>
            <person name="Choi C."/>
            <person name="Clum A."/>
            <person name="LaButti K.M."/>
            <person name="Lindquist E.A."/>
            <person name="Yee Ngan C."/>
            <person name="Ohm R.A."/>
            <person name="Salamov A.A."/>
            <person name="Grigoriev I.V."/>
            <person name="Spatafora J.W."/>
            <person name="Berbee M.L."/>
        </authorList>
    </citation>
    <scope>NUCLEOTIDE SEQUENCE [LARGE SCALE GENOMIC DNA]</scope>
    <source>
        <strain evidence="2 3">NRRL 28638</strain>
    </source>
</reference>
<accession>A0A137NX66</accession>
<protein>
    <recommendedName>
        <fullName evidence="1">F-box domain-containing protein</fullName>
    </recommendedName>
</protein>
<name>A0A137NX66_CONC2</name>
<dbReference type="SUPFAM" id="SSF81383">
    <property type="entry name" value="F-box domain"/>
    <property type="match status" value="1"/>
</dbReference>
<keyword evidence="3" id="KW-1185">Reference proteome</keyword>
<dbReference type="Gene3D" id="3.80.10.10">
    <property type="entry name" value="Ribonuclease Inhibitor"/>
    <property type="match status" value="1"/>
</dbReference>
<dbReference type="AlphaFoldDB" id="A0A137NX66"/>
<feature type="domain" description="F-box" evidence="1">
    <location>
        <begin position="57"/>
        <end position="84"/>
    </location>
</feature>
<gene>
    <name evidence="2" type="ORF">CONCODRAFT_10512</name>
</gene>
<evidence type="ECO:0000259" key="1">
    <source>
        <dbReference type="Pfam" id="PF00646"/>
    </source>
</evidence>
<dbReference type="CDD" id="cd09917">
    <property type="entry name" value="F-box_SF"/>
    <property type="match status" value="1"/>
</dbReference>
<proteinExistence type="predicted"/>
<organism evidence="2 3">
    <name type="scientific">Conidiobolus coronatus (strain ATCC 28846 / CBS 209.66 / NRRL 28638)</name>
    <name type="common">Delacroixia coronata</name>
    <dbReference type="NCBI Taxonomy" id="796925"/>
    <lineage>
        <taxon>Eukaryota</taxon>
        <taxon>Fungi</taxon>
        <taxon>Fungi incertae sedis</taxon>
        <taxon>Zoopagomycota</taxon>
        <taxon>Entomophthoromycotina</taxon>
        <taxon>Entomophthoromycetes</taxon>
        <taxon>Entomophthorales</taxon>
        <taxon>Ancylistaceae</taxon>
        <taxon>Conidiobolus</taxon>
    </lineage>
</organism>
<dbReference type="InterPro" id="IPR032675">
    <property type="entry name" value="LRR_dom_sf"/>
</dbReference>
<evidence type="ECO:0000313" key="3">
    <source>
        <dbReference type="Proteomes" id="UP000070444"/>
    </source>
</evidence>
<dbReference type="Proteomes" id="UP000070444">
    <property type="component" value="Unassembled WGS sequence"/>
</dbReference>
<dbReference type="SUPFAM" id="SSF52047">
    <property type="entry name" value="RNI-like"/>
    <property type="match status" value="1"/>
</dbReference>
<evidence type="ECO:0000313" key="2">
    <source>
        <dbReference type="EMBL" id="KXN67430.1"/>
    </source>
</evidence>
<dbReference type="Pfam" id="PF00646">
    <property type="entry name" value="F-box"/>
    <property type="match status" value="1"/>
</dbReference>
<dbReference type="OrthoDB" id="1517790at2759"/>